<gene>
    <name evidence="8" type="ORF">ENS06_10120</name>
</gene>
<dbReference type="Gene3D" id="1.10.3380.30">
    <property type="match status" value="1"/>
</dbReference>
<feature type="compositionally biased region" description="Basic and acidic residues" evidence="5">
    <location>
        <begin position="1"/>
        <end position="10"/>
    </location>
</feature>
<reference evidence="8" key="1">
    <citation type="journal article" date="2020" name="mSystems">
        <title>Genome- and Community-Level Interaction Insights into Carbon Utilization and Element Cycling Functions of Hydrothermarchaeota in Hydrothermal Sediment.</title>
        <authorList>
            <person name="Zhou Z."/>
            <person name="Liu Y."/>
            <person name="Xu W."/>
            <person name="Pan J."/>
            <person name="Luo Z.H."/>
            <person name="Li M."/>
        </authorList>
    </citation>
    <scope>NUCLEOTIDE SEQUENCE [LARGE SCALE GENOMIC DNA]</scope>
    <source>
        <strain evidence="8">SpSt-456</strain>
    </source>
</reference>
<dbReference type="GO" id="GO:0005524">
    <property type="term" value="F:ATP binding"/>
    <property type="evidence" value="ECO:0007669"/>
    <property type="project" value="UniProtKB-KW"/>
</dbReference>
<proteinExistence type="predicted"/>
<dbReference type="InterPro" id="IPR012961">
    <property type="entry name" value="Ski2/MTR4_C"/>
</dbReference>
<dbReference type="GO" id="GO:0004386">
    <property type="term" value="F:helicase activity"/>
    <property type="evidence" value="ECO:0007669"/>
    <property type="project" value="UniProtKB-KW"/>
</dbReference>
<dbReference type="GO" id="GO:0070478">
    <property type="term" value="P:nuclear-transcribed mRNA catabolic process, 3'-5' exonucleolytic nonsense-mediated decay"/>
    <property type="evidence" value="ECO:0007669"/>
    <property type="project" value="TreeGrafter"/>
</dbReference>
<feature type="region of interest" description="Disordered" evidence="5">
    <location>
        <begin position="1"/>
        <end position="51"/>
    </location>
</feature>
<dbReference type="Gene3D" id="3.40.50.300">
    <property type="entry name" value="P-loop containing nucleotide triphosphate hydrolases"/>
    <property type="match status" value="2"/>
</dbReference>
<dbReference type="InterPro" id="IPR014001">
    <property type="entry name" value="Helicase_ATP-bd"/>
</dbReference>
<dbReference type="InterPro" id="IPR050699">
    <property type="entry name" value="RNA-DNA_Helicase"/>
</dbReference>
<organism evidence="8">
    <name type="scientific">Desulfacinum infernum</name>
    <dbReference type="NCBI Taxonomy" id="35837"/>
    <lineage>
        <taxon>Bacteria</taxon>
        <taxon>Pseudomonadati</taxon>
        <taxon>Thermodesulfobacteriota</taxon>
        <taxon>Syntrophobacteria</taxon>
        <taxon>Syntrophobacterales</taxon>
        <taxon>Syntrophobacteraceae</taxon>
        <taxon>Desulfacinum</taxon>
    </lineage>
</organism>
<dbReference type="EMBL" id="DSTK01000031">
    <property type="protein sequence ID" value="HFK97659.1"/>
    <property type="molecule type" value="Genomic_DNA"/>
</dbReference>
<feature type="compositionally biased region" description="Basic and acidic residues" evidence="5">
    <location>
        <begin position="39"/>
        <end position="51"/>
    </location>
</feature>
<keyword evidence="2" id="KW-0378">Hydrolase</keyword>
<evidence type="ECO:0000256" key="5">
    <source>
        <dbReference type="SAM" id="MobiDB-lite"/>
    </source>
</evidence>
<dbReference type="GO" id="GO:0003676">
    <property type="term" value="F:nucleic acid binding"/>
    <property type="evidence" value="ECO:0007669"/>
    <property type="project" value="InterPro"/>
</dbReference>
<dbReference type="SMART" id="SM00487">
    <property type="entry name" value="DEXDc"/>
    <property type="match status" value="1"/>
</dbReference>
<dbReference type="Pfam" id="PF00270">
    <property type="entry name" value="DEAD"/>
    <property type="match status" value="1"/>
</dbReference>
<name>A0A832EJL6_9BACT</name>
<dbReference type="GO" id="GO:0016787">
    <property type="term" value="F:hydrolase activity"/>
    <property type="evidence" value="ECO:0007669"/>
    <property type="project" value="UniProtKB-KW"/>
</dbReference>
<evidence type="ECO:0000256" key="2">
    <source>
        <dbReference type="ARBA" id="ARBA00022801"/>
    </source>
</evidence>
<dbReference type="GO" id="GO:0055087">
    <property type="term" value="C:Ski complex"/>
    <property type="evidence" value="ECO:0007669"/>
    <property type="project" value="TreeGrafter"/>
</dbReference>
<dbReference type="InterPro" id="IPR011545">
    <property type="entry name" value="DEAD/DEAH_box_helicase_dom"/>
</dbReference>
<dbReference type="PANTHER" id="PTHR12131:SF1">
    <property type="entry name" value="ATP-DEPENDENT RNA HELICASE SUPV3L1, MITOCHONDRIAL-RELATED"/>
    <property type="match status" value="1"/>
</dbReference>
<dbReference type="Pfam" id="PF08148">
    <property type="entry name" value="DSHCT"/>
    <property type="match status" value="1"/>
</dbReference>
<keyword evidence="4" id="KW-0067">ATP-binding</keyword>
<evidence type="ECO:0000256" key="1">
    <source>
        <dbReference type="ARBA" id="ARBA00022741"/>
    </source>
</evidence>
<dbReference type="PROSITE" id="PS51194">
    <property type="entry name" value="HELICASE_CTER"/>
    <property type="match status" value="1"/>
</dbReference>
<accession>A0A832EJL6</accession>
<dbReference type="SUPFAM" id="SSF52540">
    <property type="entry name" value="P-loop containing nucleoside triphosphate hydrolases"/>
    <property type="match status" value="1"/>
</dbReference>
<comment type="caution">
    <text evidence="8">The sequence shown here is derived from an EMBL/GenBank/DDBJ whole genome shotgun (WGS) entry which is preliminary data.</text>
</comment>
<protein>
    <submittedName>
        <fullName evidence="8">DEAD/DEAH box helicase</fullName>
    </submittedName>
</protein>
<dbReference type="SMART" id="SM00490">
    <property type="entry name" value="HELICc"/>
    <property type="match status" value="1"/>
</dbReference>
<dbReference type="PANTHER" id="PTHR12131">
    <property type="entry name" value="ATP-DEPENDENT RNA AND DNA HELICASE"/>
    <property type="match status" value="1"/>
</dbReference>
<keyword evidence="1" id="KW-0547">Nucleotide-binding</keyword>
<dbReference type="AlphaFoldDB" id="A0A832EJL6"/>
<dbReference type="PROSITE" id="PS51192">
    <property type="entry name" value="HELICASE_ATP_BIND_1"/>
    <property type="match status" value="1"/>
</dbReference>
<keyword evidence="3 8" id="KW-0347">Helicase</keyword>
<sequence>MLAIHGDSRTRYGQRQLPRGGPPLKTRTRPIIRRKKPSEKKAEGRMSPREPQCRVTIAPAVRKVLTQIGVPKPEPFTPDPFQREAIEKVRSADVLVTAPTGSGKTYIAIEAIREIFSKGGRSWYASPLKALSNAKLEEFSRVFGMENVGILTGDRKENPDAPIIVGTTEILRNQLYDAMHRGEDLAVDLVVMDEAHYLGDQDRGVVWEEVLIYLPSRVRLLLLSATIRNAEQVCQWLMWLRKSPCLWVNAVERPVPLYPLFLFPNGELTPLGGRRGLWGPIGDVDPRQFARKDFPDVPLILEALRTADLLPAIFFLKSRADCEKAITLCPPAPRSAGFNARAFTRRLQELLEKWPFLKDHKHLSILKRSRVGAHHAGQLPHWKLLLENLMQEGWLEAIFSTSTVAAGVNFPARTVVIPQSDRFNGREFVDLSATDLLQMTGRAGRRGMDKIGFVLVTPGRYQNPQLIHDLLKSPPDPIESQIRVNFSMALNLLLSHEPAEIRELFSRSLATYQHLGKEASVAALVKAFQRELSQWEPLMACGSMDALAEVRPLFIRLEEEQRKAHRAARSQALMWATQGLLVPGRLFLNRRGTPYVVLERADKGDERIQAVRLRLPLAWRAHGLEPHWVRIHQIRDVGKKLDELPALSDRTGWERLAQKMAEAPFPSLFGPAHLGEKPQALTSVTQEMARRALAKDSLPCSRCELFGPCQKGSKHPFTRLLQTYFTHRAHILSVQEALWRSFTHHLRILQEEGYVTAQGHLTEDGLWASKLRLDQPLLVSEVIRKRVFPESDPALLAALMAPFVMDRDRPGESQLSSLIWKYPDLAKPYFAMMQTLHPLRERLQAEGFETPPLPFWTVVTVFHWAKGEAWDMVKNLTGIDEGDLTMVILRTADHLRQVESLTESHPKLAASAREAIDRILREPVLVL</sequence>
<dbReference type="InterPro" id="IPR001650">
    <property type="entry name" value="Helicase_C-like"/>
</dbReference>
<evidence type="ECO:0000313" key="8">
    <source>
        <dbReference type="EMBL" id="HFK97659.1"/>
    </source>
</evidence>
<feature type="compositionally biased region" description="Basic residues" evidence="5">
    <location>
        <begin position="26"/>
        <end position="38"/>
    </location>
</feature>
<evidence type="ECO:0000256" key="4">
    <source>
        <dbReference type="ARBA" id="ARBA00022840"/>
    </source>
</evidence>
<feature type="domain" description="Helicase C-terminal" evidence="7">
    <location>
        <begin position="296"/>
        <end position="494"/>
    </location>
</feature>
<feature type="domain" description="Helicase ATP-binding" evidence="6">
    <location>
        <begin position="85"/>
        <end position="245"/>
    </location>
</feature>
<dbReference type="SMART" id="SM01142">
    <property type="entry name" value="DSHCT"/>
    <property type="match status" value="1"/>
</dbReference>
<evidence type="ECO:0000256" key="3">
    <source>
        <dbReference type="ARBA" id="ARBA00022806"/>
    </source>
</evidence>
<evidence type="ECO:0000259" key="6">
    <source>
        <dbReference type="PROSITE" id="PS51192"/>
    </source>
</evidence>
<dbReference type="InterPro" id="IPR027417">
    <property type="entry name" value="P-loop_NTPase"/>
</dbReference>
<evidence type="ECO:0000259" key="7">
    <source>
        <dbReference type="PROSITE" id="PS51194"/>
    </source>
</evidence>